<proteinExistence type="predicted"/>
<evidence type="ECO:0000313" key="2">
    <source>
        <dbReference type="EMBL" id="KZP01282.1"/>
    </source>
</evidence>
<organism evidence="2 3">
    <name type="scientific">Calocera viscosa (strain TUFC12733)</name>
    <dbReference type="NCBI Taxonomy" id="1330018"/>
    <lineage>
        <taxon>Eukaryota</taxon>
        <taxon>Fungi</taxon>
        <taxon>Dikarya</taxon>
        <taxon>Basidiomycota</taxon>
        <taxon>Agaricomycotina</taxon>
        <taxon>Dacrymycetes</taxon>
        <taxon>Dacrymycetales</taxon>
        <taxon>Dacrymycetaceae</taxon>
        <taxon>Calocera</taxon>
    </lineage>
</organism>
<protein>
    <submittedName>
        <fullName evidence="2">Uncharacterized protein</fullName>
    </submittedName>
</protein>
<sequence length="622" mass="71045">MPLPFNPAQHVIEEELQPNPEQDLPLPGPDDDEHEEIDPLDQRYWMYWYKLKGTFWDGDLDVCFHLRPVQERQVLASDKVMRKICLCCYNSQVTDCGYSELYIERQRRRAVRLPLKFPFISIQFMPGHRPHYLIPPRIFVASGYVDPAYIDRANQVHLGLMGVGNVPLPEPDDTPVQDEPAPVLQPAASQLPAVQPAVQPAAAHRTQSLPVKLHVQKPMQKPKPMVISDDNYDNEDDETKERLLLQWFCLPEGVQFAAPFLRELLQDLSVLTRAVSKRCLQEMGGLVTDCGYSELYIERQRRRAARLPLKFPFISIRFMPGHCPHYLIPPRIFVASGYVDPAYIDRANQVHLGLMGVGNVPLPELDDTPVQDEPAPVPQPAASQLPAVQPAVQPAAAHRTQSLPVKLHVQKPMQKPKPMVISDDNYDNEDDETKERLLLQWFCLPEGVQFAAPFLRELLQDSSVLTRAVSKRCLQEMGGLGMLPARQRKFRPQHDAGKALRMDDQYDCIVNSTVEGLSRSDELPVKQAFIRDLMRLEPMHRYHATDKVQWAKMVRVIEDMMNIFARGKDARDMDESCETAAQRRESQLIWDELIAGEPELHRRHKVMLLTVAGSDILLYDLL</sequence>
<name>A0A167RU39_CALVF</name>
<dbReference type="OrthoDB" id="3414345at2759"/>
<reference evidence="2 3" key="1">
    <citation type="journal article" date="2016" name="Mol. Biol. Evol.">
        <title>Comparative Genomics of Early-Diverging Mushroom-Forming Fungi Provides Insights into the Origins of Lignocellulose Decay Capabilities.</title>
        <authorList>
            <person name="Nagy L.G."/>
            <person name="Riley R."/>
            <person name="Tritt A."/>
            <person name="Adam C."/>
            <person name="Daum C."/>
            <person name="Floudas D."/>
            <person name="Sun H."/>
            <person name="Yadav J.S."/>
            <person name="Pangilinan J."/>
            <person name="Larsson K.H."/>
            <person name="Matsuura K."/>
            <person name="Barry K."/>
            <person name="Labutti K."/>
            <person name="Kuo R."/>
            <person name="Ohm R.A."/>
            <person name="Bhattacharya S.S."/>
            <person name="Shirouzu T."/>
            <person name="Yoshinaga Y."/>
            <person name="Martin F.M."/>
            <person name="Grigoriev I.V."/>
            <person name="Hibbett D.S."/>
        </authorList>
    </citation>
    <scope>NUCLEOTIDE SEQUENCE [LARGE SCALE GENOMIC DNA]</scope>
    <source>
        <strain evidence="2 3">TUFC12733</strain>
    </source>
</reference>
<keyword evidence="3" id="KW-1185">Reference proteome</keyword>
<dbReference type="STRING" id="1330018.A0A167RU39"/>
<gene>
    <name evidence="2" type="ORF">CALVIDRAFT_559907</name>
</gene>
<evidence type="ECO:0000256" key="1">
    <source>
        <dbReference type="SAM" id="MobiDB-lite"/>
    </source>
</evidence>
<dbReference type="EMBL" id="KV417267">
    <property type="protein sequence ID" value="KZP01282.1"/>
    <property type="molecule type" value="Genomic_DNA"/>
</dbReference>
<dbReference type="AlphaFoldDB" id="A0A167RU39"/>
<accession>A0A167RU39</accession>
<feature type="region of interest" description="Disordered" evidence="1">
    <location>
        <begin position="14"/>
        <end position="33"/>
    </location>
</feature>
<evidence type="ECO:0000313" key="3">
    <source>
        <dbReference type="Proteomes" id="UP000076738"/>
    </source>
</evidence>
<dbReference type="Proteomes" id="UP000076738">
    <property type="component" value="Unassembled WGS sequence"/>
</dbReference>